<sequence>MSPCCARPSTTSSLRHHKQLQHERASLPPPSHTDAASG</sequence>
<evidence type="ECO:0000256" key="1">
    <source>
        <dbReference type="SAM" id="MobiDB-lite"/>
    </source>
</evidence>
<reference evidence="2" key="2">
    <citation type="journal article" date="2015" name="Data Brief">
        <title>Shoot transcriptome of the giant reed, Arundo donax.</title>
        <authorList>
            <person name="Barrero R.A."/>
            <person name="Guerrero F.D."/>
            <person name="Moolhuijzen P."/>
            <person name="Goolsby J.A."/>
            <person name="Tidwell J."/>
            <person name="Bellgard S.E."/>
            <person name="Bellgard M.I."/>
        </authorList>
    </citation>
    <scope>NUCLEOTIDE SEQUENCE</scope>
    <source>
        <tissue evidence="2">Shoot tissue taken approximately 20 cm above the soil surface</tissue>
    </source>
</reference>
<accession>A0A0A9C6R2</accession>
<feature type="region of interest" description="Disordered" evidence="1">
    <location>
        <begin position="1"/>
        <end position="38"/>
    </location>
</feature>
<dbReference type="AlphaFoldDB" id="A0A0A9C6R2"/>
<name>A0A0A9C6R2_ARUDO</name>
<reference evidence="2" key="1">
    <citation type="submission" date="2014-09" db="EMBL/GenBank/DDBJ databases">
        <authorList>
            <person name="Magalhaes I.L.F."/>
            <person name="Oliveira U."/>
            <person name="Santos F.R."/>
            <person name="Vidigal T.H.D.A."/>
            <person name="Brescovit A.D."/>
            <person name="Santos A.J."/>
        </authorList>
    </citation>
    <scope>NUCLEOTIDE SEQUENCE</scope>
    <source>
        <tissue evidence="2">Shoot tissue taken approximately 20 cm above the soil surface</tissue>
    </source>
</reference>
<proteinExistence type="predicted"/>
<organism evidence="2">
    <name type="scientific">Arundo donax</name>
    <name type="common">Giant reed</name>
    <name type="synonym">Donax arundinaceus</name>
    <dbReference type="NCBI Taxonomy" id="35708"/>
    <lineage>
        <taxon>Eukaryota</taxon>
        <taxon>Viridiplantae</taxon>
        <taxon>Streptophyta</taxon>
        <taxon>Embryophyta</taxon>
        <taxon>Tracheophyta</taxon>
        <taxon>Spermatophyta</taxon>
        <taxon>Magnoliopsida</taxon>
        <taxon>Liliopsida</taxon>
        <taxon>Poales</taxon>
        <taxon>Poaceae</taxon>
        <taxon>PACMAD clade</taxon>
        <taxon>Arundinoideae</taxon>
        <taxon>Arundineae</taxon>
        <taxon>Arundo</taxon>
    </lineage>
</organism>
<dbReference type="EMBL" id="GBRH01227782">
    <property type="protein sequence ID" value="JAD70113.1"/>
    <property type="molecule type" value="Transcribed_RNA"/>
</dbReference>
<protein>
    <submittedName>
        <fullName evidence="2">Uncharacterized protein</fullName>
    </submittedName>
</protein>
<evidence type="ECO:0000313" key="2">
    <source>
        <dbReference type="EMBL" id="JAD70113.1"/>
    </source>
</evidence>